<feature type="compositionally biased region" description="Basic residues" evidence="1">
    <location>
        <begin position="118"/>
        <end position="130"/>
    </location>
</feature>
<evidence type="ECO:0000256" key="1">
    <source>
        <dbReference type="SAM" id="MobiDB-lite"/>
    </source>
</evidence>
<sequence>MANFDFAYNVAYILRFYLAYYLNNFAFPPVLICLRLFNSLTHPLPIATSRFSLFCRPLCSRLHKALCRRLKKRQQRSTFARSRFYRLGVRASGSRRQEIVLFVESPHHERSSPPPSRSVKRDRPLRRRGSPGRSPRIRERTRRSPGSWSRRRGSR</sequence>
<feature type="compositionally biased region" description="Basic residues" evidence="1">
    <location>
        <begin position="139"/>
        <end position="155"/>
    </location>
</feature>
<feature type="region of interest" description="Disordered" evidence="1">
    <location>
        <begin position="104"/>
        <end position="155"/>
    </location>
</feature>
<evidence type="ECO:0000313" key="2">
    <source>
        <dbReference type="EMBL" id="RRT42175.1"/>
    </source>
</evidence>
<accession>A0A426XS09</accession>
<evidence type="ECO:0000313" key="3">
    <source>
        <dbReference type="Proteomes" id="UP000287651"/>
    </source>
</evidence>
<name>A0A426XS09_ENSVE</name>
<gene>
    <name evidence="2" type="ORF">B296_00057320</name>
</gene>
<dbReference type="Proteomes" id="UP000287651">
    <property type="component" value="Unassembled WGS sequence"/>
</dbReference>
<comment type="caution">
    <text evidence="2">The sequence shown here is derived from an EMBL/GenBank/DDBJ whole genome shotgun (WGS) entry which is preliminary data.</text>
</comment>
<protein>
    <submittedName>
        <fullName evidence="2">Uncharacterized protein</fullName>
    </submittedName>
</protein>
<dbReference type="EMBL" id="AMZH03018019">
    <property type="protein sequence ID" value="RRT42175.1"/>
    <property type="molecule type" value="Genomic_DNA"/>
</dbReference>
<organism evidence="2 3">
    <name type="scientific">Ensete ventricosum</name>
    <name type="common">Abyssinian banana</name>
    <name type="synonym">Musa ensete</name>
    <dbReference type="NCBI Taxonomy" id="4639"/>
    <lineage>
        <taxon>Eukaryota</taxon>
        <taxon>Viridiplantae</taxon>
        <taxon>Streptophyta</taxon>
        <taxon>Embryophyta</taxon>
        <taxon>Tracheophyta</taxon>
        <taxon>Spermatophyta</taxon>
        <taxon>Magnoliopsida</taxon>
        <taxon>Liliopsida</taxon>
        <taxon>Zingiberales</taxon>
        <taxon>Musaceae</taxon>
        <taxon>Ensete</taxon>
    </lineage>
</organism>
<reference evidence="2 3" key="1">
    <citation type="journal article" date="2014" name="Agronomy (Basel)">
        <title>A Draft Genome Sequence for Ensete ventricosum, the Drought-Tolerant Tree Against Hunger.</title>
        <authorList>
            <person name="Harrison J."/>
            <person name="Moore K.A."/>
            <person name="Paszkiewicz K."/>
            <person name="Jones T."/>
            <person name="Grant M."/>
            <person name="Ambacheew D."/>
            <person name="Muzemil S."/>
            <person name="Studholme D.J."/>
        </authorList>
    </citation>
    <scope>NUCLEOTIDE SEQUENCE [LARGE SCALE GENOMIC DNA]</scope>
</reference>
<dbReference type="AlphaFoldDB" id="A0A426XS09"/>
<proteinExistence type="predicted"/>